<accession>A0ABP9TDC3</accession>
<dbReference type="Gene3D" id="3.40.630.30">
    <property type="match status" value="1"/>
</dbReference>
<evidence type="ECO:0008006" key="3">
    <source>
        <dbReference type="Google" id="ProtNLM"/>
    </source>
</evidence>
<evidence type="ECO:0000313" key="1">
    <source>
        <dbReference type="EMBL" id="GAA5213888.1"/>
    </source>
</evidence>
<dbReference type="Proteomes" id="UP001499878">
    <property type="component" value="Unassembled WGS sequence"/>
</dbReference>
<evidence type="ECO:0000313" key="2">
    <source>
        <dbReference type="Proteomes" id="UP001499878"/>
    </source>
</evidence>
<dbReference type="EMBL" id="BAABJR010000016">
    <property type="protein sequence ID" value="GAA5213888.1"/>
    <property type="molecule type" value="Genomic_DNA"/>
</dbReference>
<name>A0ABP9TDC3_9ACTN</name>
<reference evidence="2" key="1">
    <citation type="journal article" date="2019" name="Int. J. Syst. Evol. Microbiol.">
        <title>The Global Catalogue of Microorganisms (GCM) 10K type strain sequencing project: providing services to taxonomists for standard genome sequencing and annotation.</title>
        <authorList>
            <consortium name="The Broad Institute Genomics Platform"/>
            <consortium name="The Broad Institute Genome Sequencing Center for Infectious Disease"/>
            <person name="Wu L."/>
            <person name="Ma J."/>
        </authorList>
    </citation>
    <scope>NUCLEOTIDE SEQUENCE [LARGE SCALE GENOMIC DNA]</scope>
    <source>
        <strain evidence="2">JCM 18306</strain>
    </source>
</reference>
<keyword evidence="2" id="KW-1185">Reference proteome</keyword>
<comment type="caution">
    <text evidence="1">The sequence shown here is derived from an EMBL/GenBank/DDBJ whole genome shotgun (WGS) entry which is preliminary data.</text>
</comment>
<organism evidence="1 2">
    <name type="scientific">Streptomyces thinghirensis</name>
    <dbReference type="NCBI Taxonomy" id="551547"/>
    <lineage>
        <taxon>Bacteria</taxon>
        <taxon>Bacillati</taxon>
        <taxon>Actinomycetota</taxon>
        <taxon>Actinomycetes</taxon>
        <taxon>Kitasatosporales</taxon>
        <taxon>Streptomycetaceae</taxon>
        <taxon>Streptomyces</taxon>
    </lineage>
</organism>
<proteinExistence type="predicted"/>
<sequence>MSLAVAAVREHLLPDGMRRILPATHDARGVYEKLGFTALDRPDQWMAPAFGR</sequence>
<gene>
    <name evidence="1" type="ORF">GCM10023323_56650</name>
</gene>
<protein>
    <recommendedName>
        <fullName evidence="3">GNAT family N-acetyltransferase</fullName>
    </recommendedName>
</protein>